<keyword evidence="1" id="KW-0678">Repressor</keyword>
<dbReference type="Proteomes" id="UP000198981">
    <property type="component" value="Unassembled WGS sequence"/>
</dbReference>
<dbReference type="RefSeq" id="WP_092801421.1">
    <property type="nucleotide sequence ID" value="NZ_FMUH01000002.1"/>
</dbReference>
<protein>
    <submittedName>
        <fullName evidence="7">Transcriptional regulator, TetR family</fullName>
    </submittedName>
</protein>
<accession>A0A1G4XSA2</accession>
<dbReference type="EMBL" id="FMUH01000002">
    <property type="protein sequence ID" value="SCX44072.1"/>
    <property type="molecule type" value="Genomic_DNA"/>
</dbReference>
<proteinExistence type="predicted"/>
<feature type="domain" description="HTH tetR-type" evidence="6">
    <location>
        <begin position="8"/>
        <end position="68"/>
    </location>
</feature>
<evidence type="ECO:0000256" key="1">
    <source>
        <dbReference type="ARBA" id="ARBA00022491"/>
    </source>
</evidence>
<keyword evidence="8" id="KW-1185">Reference proteome</keyword>
<dbReference type="GO" id="GO:0003677">
    <property type="term" value="F:DNA binding"/>
    <property type="evidence" value="ECO:0007669"/>
    <property type="project" value="UniProtKB-UniRule"/>
</dbReference>
<dbReference type="SUPFAM" id="SSF48498">
    <property type="entry name" value="Tetracyclin repressor-like, C-terminal domain"/>
    <property type="match status" value="1"/>
</dbReference>
<keyword evidence="4" id="KW-0804">Transcription</keyword>
<name>A0A1G4XSA2_9ACTN</name>
<dbReference type="SUPFAM" id="SSF46689">
    <property type="entry name" value="Homeodomain-like"/>
    <property type="match status" value="1"/>
</dbReference>
<dbReference type="InterPro" id="IPR001647">
    <property type="entry name" value="HTH_TetR"/>
</dbReference>
<evidence type="ECO:0000259" key="6">
    <source>
        <dbReference type="PROSITE" id="PS50977"/>
    </source>
</evidence>
<reference evidence="8" key="1">
    <citation type="submission" date="2016-10" db="EMBL/GenBank/DDBJ databases">
        <authorList>
            <person name="Varghese N."/>
            <person name="Submissions S."/>
        </authorList>
    </citation>
    <scope>NUCLEOTIDE SEQUENCE [LARGE SCALE GENOMIC DNA]</scope>
    <source>
        <strain evidence="8">DSM 45722</strain>
    </source>
</reference>
<dbReference type="Pfam" id="PF13977">
    <property type="entry name" value="TetR_C_6"/>
    <property type="match status" value="1"/>
</dbReference>
<evidence type="ECO:0000256" key="4">
    <source>
        <dbReference type="ARBA" id="ARBA00023163"/>
    </source>
</evidence>
<dbReference type="InterPro" id="IPR036271">
    <property type="entry name" value="Tet_transcr_reg_TetR-rel_C_sf"/>
</dbReference>
<dbReference type="AlphaFoldDB" id="A0A1G4XSA2"/>
<dbReference type="Pfam" id="PF00440">
    <property type="entry name" value="TetR_N"/>
    <property type="match status" value="1"/>
</dbReference>
<keyword evidence="3 5" id="KW-0238">DNA-binding</keyword>
<dbReference type="PROSITE" id="PS50977">
    <property type="entry name" value="HTH_TETR_2"/>
    <property type="match status" value="1"/>
</dbReference>
<evidence type="ECO:0000313" key="8">
    <source>
        <dbReference type="Proteomes" id="UP000198981"/>
    </source>
</evidence>
<keyword evidence="2" id="KW-0805">Transcription regulation</keyword>
<evidence type="ECO:0000256" key="2">
    <source>
        <dbReference type="ARBA" id="ARBA00023015"/>
    </source>
</evidence>
<gene>
    <name evidence="7" type="ORF">SAMN03159343_1350</name>
</gene>
<dbReference type="InterPro" id="IPR009057">
    <property type="entry name" value="Homeodomain-like_sf"/>
</dbReference>
<dbReference type="OrthoDB" id="9816296at2"/>
<evidence type="ECO:0000313" key="7">
    <source>
        <dbReference type="EMBL" id="SCX44072.1"/>
    </source>
</evidence>
<dbReference type="InterPro" id="IPR039538">
    <property type="entry name" value="BetI_C"/>
</dbReference>
<organism evidence="7 8">
    <name type="scientific">Klenkia marina</name>
    <dbReference type="NCBI Taxonomy" id="1960309"/>
    <lineage>
        <taxon>Bacteria</taxon>
        <taxon>Bacillati</taxon>
        <taxon>Actinomycetota</taxon>
        <taxon>Actinomycetes</taxon>
        <taxon>Geodermatophilales</taxon>
        <taxon>Geodermatophilaceae</taxon>
        <taxon>Klenkia</taxon>
    </lineage>
</organism>
<evidence type="ECO:0000256" key="3">
    <source>
        <dbReference type="ARBA" id="ARBA00023125"/>
    </source>
</evidence>
<dbReference type="STRING" id="1960309.SAMN03159343_1350"/>
<feature type="DNA-binding region" description="H-T-H motif" evidence="5">
    <location>
        <begin position="31"/>
        <end position="50"/>
    </location>
</feature>
<dbReference type="Gene3D" id="1.10.357.10">
    <property type="entry name" value="Tetracycline Repressor, domain 2"/>
    <property type="match status" value="1"/>
</dbReference>
<evidence type="ECO:0000256" key="5">
    <source>
        <dbReference type="PROSITE-ProRule" id="PRU00335"/>
    </source>
</evidence>
<sequence>MPRTVDVDARRDRLVAAVCEVAVRDGLDAVTARSVAAAAGLSLGAVTRTFASQEQLHAAAMRAVAERVAARSAAVPRIGDPVRCALALLDQVMPFAEETRAEAQVYYAYVARARAVPALAAIADEVDAALLASCAEVVALVAPGARPAAVVELHALTEGIAFGLVTWPHRRDAAEQRQVLADWLVRACG</sequence>